<reference evidence="1" key="1">
    <citation type="journal article" date="2021" name="Proc. Natl. Acad. Sci. U.S.A.">
        <title>A Catalog of Tens of Thousands of Viruses from Human Metagenomes Reveals Hidden Associations with Chronic Diseases.</title>
        <authorList>
            <person name="Tisza M.J."/>
            <person name="Buck C.B."/>
        </authorList>
    </citation>
    <scope>NUCLEOTIDE SEQUENCE</scope>
    <source>
        <strain evidence="1">Ctsfh5</strain>
    </source>
</reference>
<proteinExistence type="predicted"/>
<protein>
    <submittedName>
        <fullName evidence="1">Uncharacterized protein</fullName>
    </submittedName>
</protein>
<accession>A0A8S5PAC2</accession>
<sequence>MKNIDIIRNASEEELIEILYEQDFECDERCPDFGCGCFETCEHDHGRDFIRDWLNKERQI</sequence>
<dbReference type="EMBL" id="BK015369">
    <property type="protein sequence ID" value="DAE03624.1"/>
    <property type="molecule type" value="Genomic_DNA"/>
</dbReference>
<organism evidence="1">
    <name type="scientific">Siphoviridae sp. ctsfh5</name>
    <dbReference type="NCBI Taxonomy" id="2825697"/>
    <lineage>
        <taxon>Viruses</taxon>
        <taxon>Duplodnaviria</taxon>
        <taxon>Heunggongvirae</taxon>
        <taxon>Uroviricota</taxon>
        <taxon>Caudoviricetes</taxon>
    </lineage>
</organism>
<evidence type="ECO:0000313" key="1">
    <source>
        <dbReference type="EMBL" id="DAE03624.1"/>
    </source>
</evidence>
<name>A0A8S5PAC2_9CAUD</name>